<protein>
    <recommendedName>
        <fullName evidence="3">Retrovirus-related Pol polyprotein from transposon TNT 1-94</fullName>
    </recommendedName>
</protein>
<accession>A0A0L7KXF5</accession>
<gene>
    <name evidence="1" type="ORF">OBRU01_16010</name>
</gene>
<evidence type="ECO:0000313" key="1">
    <source>
        <dbReference type="EMBL" id="KOB67937.1"/>
    </source>
</evidence>
<reference evidence="1 2" key="1">
    <citation type="journal article" date="2015" name="Genome Biol. Evol.">
        <title>The genome of winter moth (Operophtera brumata) provides a genomic perspective on sexual dimorphism and phenology.</title>
        <authorList>
            <person name="Derks M.F."/>
            <person name="Smit S."/>
            <person name="Salis L."/>
            <person name="Schijlen E."/>
            <person name="Bossers A."/>
            <person name="Mateman C."/>
            <person name="Pijl A.S."/>
            <person name="de Ridder D."/>
            <person name="Groenen M.A."/>
            <person name="Visser M.E."/>
            <person name="Megens H.J."/>
        </authorList>
    </citation>
    <scope>NUCLEOTIDE SEQUENCE [LARGE SCALE GENOMIC DNA]</scope>
    <source>
        <strain evidence="1">WM2013NL</strain>
        <tissue evidence="1">Head and thorax</tissue>
    </source>
</reference>
<evidence type="ECO:0000313" key="2">
    <source>
        <dbReference type="Proteomes" id="UP000037510"/>
    </source>
</evidence>
<dbReference type="Proteomes" id="UP000037510">
    <property type="component" value="Unassembled WGS sequence"/>
</dbReference>
<sequence length="72" mass="8368">MEKYITRITELSQQLREIDSPLDDEFVAIIMLSGLTNDYDPLIMALENSNIHLTTEQQKLIKLLRDSITLFN</sequence>
<dbReference type="Pfam" id="PF14223">
    <property type="entry name" value="Retrotran_gag_2"/>
    <property type="match status" value="1"/>
</dbReference>
<keyword evidence="2" id="KW-1185">Reference proteome</keyword>
<dbReference type="EMBL" id="JTDY01004618">
    <property type="protein sequence ID" value="KOB67937.1"/>
    <property type="molecule type" value="Genomic_DNA"/>
</dbReference>
<name>A0A0L7KXF5_OPEBR</name>
<comment type="caution">
    <text evidence="1">The sequence shown here is derived from an EMBL/GenBank/DDBJ whole genome shotgun (WGS) entry which is preliminary data.</text>
</comment>
<dbReference type="AlphaFoldDB" id="A0A0L7KXF5"/>
<proteinExistence type="predicted"/>
<organism evidence="1 2">
    <name type="scientific">Operophtera brumata</name>
    <name type="common">Winter moth</name>
    <name type="synonym">Phalaena brumata</name>
    <dbReference type="NCBI Taxonomy" id="104452"/>
    <lineage>
        <taxon>Eukaryota</taxon>
        <taxon>Metazoa</taxon>
        <taxon>Ecdysozoa</taxon>
        <taxon>Arthropoda</taxon>
        <taxon>Hexapoda</taxon>
        <taxon>Insecta</taxon>
        <taxon>Pterygota</taxon>
        <taxon>Neoptera</taxon>
        <taxon>Endopterygota</taxon>
        <taxon>Lepidoptera</taxon>
        <taxon>Glossata</taxon>
        <taxon>Ditrysia</taxon>
        <taxon>Geometroidea</taxon>
        <taxon>Geometridae</taxon>
        <taxon>Larentiinae</taxon>
        <taxon>Operophtera</taxon>
    </lineage>
</organism>
<evidence type="ECO:0008006" key="3">
    <source>
        <dbReference type="Google" id="ProtNLM"/>
    </source>
</evidence>